<accession>A0AAJ0FAE9</accession>
<protein>
    <submittedName>
        <fullName evidence="2">Uncharacterized protein</fullName>
    </submittedName>
</protein>
<proteinExistence type="predicted"/>
<gene>
    <name evidence="2" type="ORF">QBC47DRAFT_403555</name>
</gene>
<reference evidence="2" key="1">
    <citation type="submission" date="2023-06" db="EMBL/GenBank/DDBJ databases">
        <title>Genome-scale phylogeny and comparative genomics of the fungal order Sordariales.</title>
        <authorList>
            <consortium name="Lawrence Berkeley National Laboratory"/>
            <person name="Hensen N."/>
            <person name="Bonometti L."/>
            <person name="Westerberg I."/>
            <person name="Brannstrom I.O."/>
            <person name="Guillou S."/>
            <person name="Cros-Aarteil S."/>
            <person name="Calhoun S."/>
            <person name="Haridas S."/>
            <person name="Kuo A."/>
            <person name="Mondo S."/>
            <person name="Pangilinan J."/>
            <person name="Riley R."/>
            <person name="Labutti K."/>
            <person name="Andreopoulos B."/>
            <person name="Lipzen A."/>
            <person name="Chen C."/>
            <person name="Yanf M."/>
            <person name="Daum C."/>
            <person name="Ng V."/>
            <person name="Clum A."/>
            <person name="Steindorff A."/>
            <person name="Ohm R."/>
            <person name="Martin F."/>
            <person name="Silar P."/>
            <person name="Natvig D."/>
            <person name="Lalanne C."/>
            <person name="Gautier V."/>
            <person name="Ament-Velasquez S.L."/>
            <person name="Kruys A."/>
            <person name="Hutchinson M.I."/>
            <person name="Powell A.J."/>
            <person name="Barry K."/>
            <person name="Miller A.N."/>
            <person name="Grigoriev I.V."/>
            <person name="Debuchy R."/>
            <person name="Gladieux P."/>
            <person name="Thoren M.H."/>
            <person name="Johannesson H."/>
        </authorList>
    </citation>
    <scope>NUCLEOTIDE SEQUENCE</scope>
    <source>
        <strain evidence="2">PSN4</strain>
    </source>
</reference>
<name>A0AAJ0FAE9_9PEZI</name>
<keyword evidence="1" id="KW-0175">Coiled coil</keyword>
<dbReference type="Proteomes" id="UP001239445">
    <property type="component" value="Unassembled WGS sequence"/>
</dbReference>
<evidence type="ECO:0000313" key="2">
    <source>
        <dbReference type="EMBL" id="KAK1754169.1"/>
    </source>
</evidence>
<evidence type="ECO:0000256" key="1">
    <source>
        <dbReference type="SAM" id="Coils"/>
    </source>
</evidence>
<keyword evidence="3" id="KW-1185">Reference proteome</keyword>
<evidence type="ECO:0000313" key="3">
    <source>
        <dbReference type="Proteomes" id="UP001239445"/>
    </source>
</evidence>
<feature type="coiled-coil region" evidence="1">
    <location>
        <begin position="99"/>
        <end position="126"/>
    </location>
</feature>
<organism evidence="2 3">
    <name type="scientific">Echria macrotheca</name>
    <dbReference type="NCBI Taxonomy" id="438768"/>
    <lineage>
        <taxon>Eukaryota</taxon>
        <taxon>Fungi</taxon>
        <taxon>Dikarya</taxon>
        <taxon>Ascomycota</taxon>
        <taxon>Pezizomycotina</taxon>
        <taxon>Sordariomycetes</taxon>
        <taxon>Sordariomycetidae</taxon>
        <taxon>Sordariales</taxon>
        <taxon>Schizotheciaceae</taxon>
        <taxon>Echria</taxon>
    </lineage>
</organism>
<dbReference type="EMBL" id="MU839836">
    <property type="protein sequence ID" value="KAK1754169.1"/>
    <property type="molecule type" value="Genomic_DNA"/>
</dbReference>
<comment type="caution">
    <text evidence="2">The sequence shown here is derived from an EMBL/GenBank/DDBJ whole genome shotgun (WGS) entry which is preliminary data.</text>
</comment>
<dbReference type="AlphaFoldDB" id="A0AAJ0FAE9"/>
<sequence length="161" mass="18596">MSYSWNTSNEYTVVPEMEFPKTHTDVFNYKTEHLTLDNVDPLILGIDPTWDWSATMNPQGQAAVQDDVLFLTETQTCQEAAPNITDIVTELQHKTGELEQRMEDRINKVEERIVEIQNGLEDETARLCAEINDQIKLLKAWSAQIKKYIEKATHIQDLQDE</sequence>